<organism evidence="2 3">
    <name type="scientific">Citrobacter amalonaticus</name>
    <dbReference type="NCBI Taxonomy" id="35703"/>
    <lineage>
        <taxon>Bacteria</taxon>
        <taxon>Pseudomonadati</taxon>
        <taxon>Pseudomonadota</taxon>
        <taxon>Gammaproteobacteria</taxon>
        <taxon>Enterobacterales</taxon>
        <taxon>Enterobacteriaceae</taxon>
        <taxon>Citrobacter</taxon>
    </lineage>
</organism>
<reference evidence="2 3" key="1">
    <citation type="submission" date="2018-01" db="EMBL/GenBank/DDBJ databases">
        <title>Complete genome sequences of 14 Citrobacter spp. isolated from plant in Canada.</title>
        <authorList>
            <person name="Bhandare S.G."/>
            <person name="Colavecchio A."/>
            <person name="Jeukens J."/>
            <person name="Emond-Rheault J.-G."/>
            <person name="Freschi L."/>
            <person name="Hamel J."/>
            <person name="Kukavica-Ibrulj I."/>
            <person name="Levesque R."/>
            <person name="Goodridge L."/>
        </authorList>
    </citation>
    <scope>NUCLEOTIDE SEQUENCE [LARGE SCALE GENOMIC DNA]</scope>
    <source>
        <strain evidence="2 3">S1285</strain>
    </source>
</reference>
<dbReference type="EMBL" id="PQLX01000001">
    <property type="protein sequence ID" value="POU67875.1"/>
    <property type="molecule type" value="Genomic_DNA"/>
</dbReference>
<evidence type="ECO:0000313" key="3">
    <source>
        <dbReference type="Proteomes" id="UP000237003"/>
    </source>
</evidence>
<dbReference type="AlphaFoldDB" id="A0A2S4S1X2"/>
<keyword evidence="1" id="KW-0812">Transmembrane</keyword>
<dbReference type="Proteomes" id="UP000237003">
    <property type="component" value="Unassembled WGS sequence"/>
</dbReference>
<name>A0A2S4S1X2_CITAM</name>
<gene>
    <name evidence="2" type="ORF">C3430_01950</name>
</gene>
<accession>A0A2S4S1X2</accession>
<sequence>MGEDWALDILSERFILAILQVTGALALLLSPSLGLAPSGPAQTAFKSVPDKFVAHPGHVLRVRSGFSALSVFKLPATITPAGSGS</sequence>
<keyword evidence="1" id="KW-1133">Transmembrane helix</keyword>
<evidence type="ECO:0000313" key="2">
    <source>
        <dbReference type="EMBL" id="POU67875.1"/>
    </source>
</evidence>
<evidence type="ECO:0000256" key="1">
    <source>
        <dbReference type="SAM" id="Phobius"/>
    </source>
</evidence>
<proteinExistence type="predicted"/>
<keyword evidence="1" id="KW-0472">Membrane</keyword>
<feature type="transmembrane region" description="Helical" evidence="1">
    <location>
        <begin position="14"/>
        <end position="36"/>
    </location>
</feature>
<comment type="caution">
    <text evidence="2">The sequence shown here is derived from an EMBL/GenBank/DDBJ whole genome shotgun (WGS) entry which is preliminary data.</text>
</comment>
<protein>
    <submittedName>
        <fullName evidence="2">Uncharacterized protein</fullName>
    </submittedName>
</protein>